<name>A0ABQ7WG36_SOLTU</name>
<organism evidence="3 4">
    <name type="scientific">Solanum tuberosum</name>
    <name type="common">Potato</name>
    <dbReference type="NCBI Taxonomy" id="4113"/>
    <lineage>
        <taxon>Eukaryota</taxon>
        <taxon>Viridiplantae</taxon>
        <taxon>Streptophyta</taxon>
        <taxon>Embryophyta</taxon>
        <taxon>Tracheophyta</taxon>
        <taxon>Spermatophyta</taxon>
        <taxon>Magnoliopsida</taxon>
        <taxon>eudicotyledons</taxon>
        <taxon>Gunneridae</taxon>
        <taxon>Pentapetalae</taxon>
        <taxon>asterids</taxon>
        <taxon>lamiids</taxon>
        <taxon>Solanales</taxon>
        <taxon>Solanaceae</taxon>
        <taxon>Solanoideae</taxon>
        <taxon>Solaneae</taxon>
        <taxon>Solanum</taxon>
    </lineage>
</organism>
<dbReference type="PANTHER" id="PTHR33710:SF79">
    <property type="entry name" value="OS06G0205337 PROTEIN"/>
    <property type="match status" value="1"/>
</dbReference>
<evidence type="ECO:0000256" key="1">
    <source>
        <dbReference type="SAM" id="MobiDB-lite"/>
    </source>
</evidence>
<gene>
    <name evidence="3" type="ORF">KY290_005274</name>
</gene>
<dbReference type="InterPro" id="IPR005135">
    <property type="entry name" value="Endo/exonuclease/phosphatase"/>
</dbReference>
<evidence type="ECO:0000259" key="2">
    <source>
        <dbReference type="Pfam" id="PF03372"/>
    </source>
</evidence>
<protein>
    <recommendedName>
        <fullName evidence="2">Endonuclease/exonuclease/phosphatase domain-containing protein</fullName>
    </recommendedName>
</protein>
<sequence>MEKDDSQCAIKNVVNILDKSEQLVEGRDDKEMEADGEIEKGIGEEADTGEHPDVGDSHIGEEENSQSQHVTIPPPKIDKLSEQEIIELQEREEDVNMDRNIDDIGREGDLSPRQISHLNGKSKKGAKIWIFWEEDWEELDVVDSVQQVTIRFKRRGLNHYFRITAVYAKCSALKRLELWEKLEEIAENSTIPWLVGGDFNTIMDEDEKLGDLPVTHMEIADFVQCTNACALNEIKFKGSSYTWWNGRIEEESIFKRLDRAFGNNELMSLIPNSEVHHLIRQGSDHPPQHVIGNSLQETMTKSFKFLNFWTKQSEFKKVVEDSWNGEEINGNPLR</sequence>
<proteinExistence type="predicted"/>
<dbReference type="InterPro" id="IPR036691">
    <property type="entry name" value="Endo/exonu/phosph_ase_sf"/>
</dbReference>
<keyword evidence="4" id="KW-1185">Reference proteome</keyword>
<feature type="compositionally biased region" description="Basic and acidic residues" evidence="1">
    <location>
        <begin position="37"/>
        <end position="61"/>
    </location>
</feature>
<dbReference type="Gene3D" id="3.60.10.10">
    <property type="entry name" value="Endonuclease/exonuclease/phosphatase"/>
    <property type="match status" value="1"/>
</dbReference>
<dbReference type="PANTHER" id="PTHR33710">
    <property type="entry name" value="BNAC02G09200D PROTEIN"/>
    <property type="match status" value="1"/>
</dbReference>
<feature type="compositionally biased region" description="Basic and acidic residues" evidence="1">
    <location>
        <begin position="18"/>
        <end position="30"/>
    </location>
</feature>
<evidence type="ECO:0000313" key="3">
    <source>
        <dbReference type="EMBL" id="KAH0778847.1"/>
    </source>
</evidence>
<dbReference type="SUPFAM" id="SSF56219">
    <property type="entry name" value="DNase I-like"/>
    <property type="match status" value="1"/>
</dbReference>
<dbReference type="Proteomes" id="UP000826656">
    <property type="component" value="Unassembled WGS sequence"/>
</dbReference>
<accession>A0ABQ7WG36</accession>
<evidence type="ECO:0000313" key="4">
    <source>
        <dbReference type="Proteomes" id="UP000826656"/>
    </source>
</evidence>
<feature type="domain" description="Endonuclease/exonuclease/phosphatase" evidence="2">
    <location>
        <begin position="162"/>
        <end position="285"/>
    </location>
</feature>
<feature type="region of interest" description="Disordered" evidence="1">
    <location>
        <begin position="18"/>
        <end position="76"/>
    </location>
</feature>
<comment type="caution">
    <text evidence="3">The sequence shown here is derived from an EMBL/GenBank/DDBJ whole genome shotgun (WGS) entry which is preliminary data.</text>
</comment>
<dbReference type="Pfam" id="PF03372">
    <property type="entry name" value="Exo_endo_phos"/>
    <property type="match status" value="1"/>
</dbReference>
<dbReference type="EMBL" id="JAIVGD010000002">
    <property type="protein sequence ID" value="KAH0778847.1"/>
    <property type="molecule type" value="Genomic_DNA"/>
</dbReference>
<reference evidence="3 4" key="1">
    <citation type="journal article" date="2021" name="bioRxiv">
        <title>Chromosome-scale and haplotype-resolved genome assembly of a tetraploid potato cultivar.</title>
        <authorList>
            <person name="Sun H."/>
            <person name="Jiao W.-B."/>
            <person name="Krause K."/>
            <person name="Campoy J.A."/>
            <person name="Goel M."/>
            <person name="Folz-Donahue K."/>
            <person name="Kukat C."/>
            <person name="Huettel B."/>
            <person name="Schneeberger K."/>
        </authorList>
    </citation>
    <scope>NUCLEOTIDE SEQUENCE [LARGE SCALE GENOMIC DNA]</scope>
    <source>
        <strain evidence="3">SolTubOtavaFocal</strain>
        <tissue evidence="3">Leaves</tissue>
    </source>
</reference>